<dbReference type="GO" id="GO:0016020">
    <property type="term" value="C:membrane"/>
    <property type="evidence" value="ECO:0007669"/>
    <property type="project" value="UniProtKB-SubCell"/>
</dbReference>
<dbReference type="Gene3D" id="2.60.40.4060">
    <property type="entry name" value="Reeler domain"/>
    <property type="match status" value="1"/>
</dbReference>
<dbReference type="PROSITE" id="PS50836">
    <property type="entry name" value="DOMON"/>
    <property type="match status" value="1"/>
</dbReference>
<evidence type="ECO:0000256" key="6">
    <source>
        <dbReference type="ARBA" id="ARBA00022982"/>
    </source>
</evidence>
<dbReference type="Pfam" id="PF03351">
    <property type="entry name" value="DOMON"/>
    <property type="match status" value="1"/>
</dbReference>
<dbReference type="SMART" id="SM00665">
    <property type="entry name" value="B561"/>
    <property type="match status" value="1"/>
</dbReference>
<comment type="subcellular location">
    <subcellularLocation>
        <location evidence="2">Membrane</location>
        <topology evidence="2">Multi-pass membrane protein</topology>
    </subcellularLocation>
</comment>
<dbReference type="EMBL" id="CAIIXF020000001">
    <property type="protein sequence ID" value="CAH1773709.1"/>
    <property type="molecule type" value="Genomic_DNA"/>
</dbReference>
<dbReference type="InterPro" id="IPR051237">
    <property type="entry name" value="Ferric-chelate_Red/DefProt"/>
</dbReference>
<keyword evidence="9" id="KW-0472">Membrane</keyword>
<name>A0A8J1XZ82_OWEFU</name>
<dbReference type="AlphaFoldDB" id="A0A8J1XZ82"/>
<comment type="cofactor">
    <cofactor evidence="1">
        <name>heme b</name>
        <dbReference type="ChEBI" id="CHEBI:60344"/>
    </cofactor>
</comment>
<dbReference type="PROSITE" id="PS50939">
    <property type="entry name" value="CYTOCHROME_B561"/>
    <property type="match status" value="1"/>
</dbReference>
<dbReference type="PANTHER" id="PTHR45828">
    <property type="entry name" value="CYTOCHROME B561/FERRIC REDUCTASE TRANSMEMBRANE"/>
    <property type="match status" value="1"/>
</dbReference>
<keyword evidence="7" id="KW-1133">Transmembrane helix</keyword>
<accession>A0A8J1XZ82</accession>
<keyword evidence="6" id="KW-0249">Electron transport</keyword>
<organism evidence="11 12">
    <name type="scientific">Owenia fusiformis</name>
    <name type="common">Polychaete worm</name>
    <dbReference type="NCBI Taxonomy" id="6347"/>
    <lineage>
        <taxon>Eukaryota</taxon>
        <taxon>Metazoa</taxon>
        <taxon>Spiralia</taxon>
        <taxon>Lophotrochozoa</taxon>
        <taxon>Annelida</taxon>
        <taxon>Polychaeta</taxon>
        <taxon>Sedentaria</taxon>
        <taxon>Canalipalpata</taxon>
        <taxon>Sabellida</taxon>
        <taxon>Oweniida</taxon>
        <taxon>Oweniidae</taxon>
        <taxon>Owenia</taxon>
    </lineage>
</organism>
<gene>
    <name evidence="11" type="ORF">OFUS_LOCUS1273</name>
</gene>
<evidence type="ECO:0000256" key="2">
    <source>
        <dbReference type="ARBA" id="ARBA00004141"/>
    </source>
</evidence>
<dbReference type="Pfam" id="PF02014">
    <property type="entry name" value="Reeler"/>
    <property type="match status" value="1"/>
</dbReference>
<keyword evidence="8" id="KW-0408">Iron</keyword>
<evidence type="ECO:0000256" key="7">
    <source>
        <dbReference type="ARBA" id="ARBA00022989"/>
    </source>
</evidence>
<dbReference type="InterPro" id="IPR042307">
    <property type="entry name" value="Reeler_sf"/>
</dbReference>
<evidence type="ECO:0000256" key="5">
    <source>
        <dbReference type="ARBA" id="ARBA00022692"/>
    </source>
</evidence>
<dbReference type="PANTHER" id="PTHR45828:SF33">
    <property type="entry name" value="DOMON DOMAIN-CONTAINING PROTEIN"/>
    <property type="match status" value="1"/>
</dbReference>
<dbReference type="Proteomes" id="UP000749559">
    <property type="component" value="Unassembled WGS sequence"/>
</dbReference>
<keyword evidence="10" id="KW-0325">Glycoprotein</keyword>
<evidence type="ECO:0000256" key="3">
    <source>
        <dbReference type="ARBA" id="ARBA00009195"/>
    </source>
</evidence>
<reference evidence="11" key="1">
    <citation type="submission" date="2022-03" db="EMBL/GenBank/DDBJ databases">
        <authorList>
            <person name="Martin C."/>
        </authorList>
    </citation>
    <scope>NUCLEOTIDE SEQUENCE</scope>
</reference>
<dbReference type="CDD" id="cd08760">
    <property type="entry name" value="Cyt_b561_FRRS1_like"/>
    <property type="match status" value="1"/>
</dbReference>
<evidence type="ECO:0000256" key="9">
    <source>
        <dbReference type="ARBA" id="ARBA00023136"/>
    </source>
</evidence>
<dbReference type="Pfam" id="PF03188">
    <property type="entry name" value="Cytochrom_B561"/>
    <property type="match status" value="1"/>
</dbReference>
<keyword evidence="5" id="KW-0812">Transmembrane</keyword>
<evidence type="ECO:0000256" key="8">
    <source>
        <dbReference type="ARBA" id="ARBA00023004"/>
    </source>
</evidence>
<evidence type="ECO:0000256" key="10">
    <source>
        <dbReference type="ARBA" id="ARBA00023180"/>
    </source>
</evidence>
<proteinExistence type="inferred from homology"/>
<dbReference type="CDD" id="cd08544">
    <property type="entry name" value="Reeler"/>
    <property type="match status" value="1"/>
</dbReference>
<dbReference type="PROSITE" id="PS51019">
    <property type="entry name" value="REELIN"/>
    <property type="match status" value="1"/>
</dbReference>
<dbReference type="InterPro" id="IPR005018">
    <property type="entry name" value="DOMON_domain"/>
</dbReference>
<evidence type="ECO:0000313" key="11">
    <source>
        <dbReference type="EMBL" id="CAH1773709.1"/>
    </source>
</evidence>
<keyword evidence="4" id="KW-0813">Transport</keyword>
<dbReference type="OrthoDB" id="6372137at2759"/>
<comment type="caution">
    <text evidence="11">The sequence shown here is derived from an EMBL/GenBank/DDBJ whole genome shotgun (WGS) entry which is preliminary data.</text>
</comment>
<sequence length="608" mass="66579">MRSLLLTVGLCLTLLSLTSGYPTGAPSGACISMFPNHGVNPQTMPSPYQITLSKTNFTSGDEITVTLASSSGEQFKGYLCQGRYLDASMNQEIAVGSFDAPAGAKQECSGAMGNGVTHSSNSLKTSVTLKWTAPNPSSAHVRIYCTFVKETATIWVQEPSANLIDGAGGPLPTTPPPPSPAAPIAISVNDCGSGKGCYRVPDGCDEASCRYLVTWKESSQDSDYFTFEMSSINTEYIALGFSLDKHMGDDSVVVCAYSNITGTVVIQNYYNEGKGSGRVSSTGLTRGSGYLGGSRISCRFDRKKMIDADQIFNLDKMYYLLVAQGFAAPTGAIKKHQVMTDGQFPLVSPAMVDFSGSGSKPSLTGRATYPLMKVHGCLMTLAWVLTASVGIILARYYKPMWVKSRACGERVWFQIHRSCMITTLALTIIAFIIIFVEVGGYSLWRGYSWWDAHPILGIIVTVLCILNPILALFRPHPDTPNRPIFNWVHWGVGTVGHVLSAPTIFLGMGFPKVFVPWWATWIMVAWVIFHVVCELILEIHQCCMNRRNKEKREEIEMEKKGDPRMADVEPKYSGRRFKCCMLSLYLIVTSILVLVLVIVIAALVQVPF</sequence>
<comment type="similarity">
    <text evidence="3">Belongs to the FRRS1 family.</text>
</comment>
<dbReference type="Gene3D" id="1.20.120.1770">
    <property type="match status" value="1"/>
</dbReference>
<dbReference type="CDD" id="cd09628">
    <property type="entry name" value="DOMON_SDR_2_like"/>
    <property type="match status" value="1"/>
</dbReference>
<dbReference type="InterPro" id="IPR002861">
    <property type="entry name" value="Reeler_dom"/>
</dbReference>
<keyword evidence="12" id="KW-1185">Reference proteome</keyword>
<dbReference type="SMART" id="SM00664">
    <property type="entry name" value="DoH"/>
    <property type="match status" value="1"/>
</dbReference>
<protein>
    <submittedName>
        <fullName evidence="11">Uncharacterized protein</fullName>
    </submittedName>
</protein>
<evidence type="ECO:0000313" key="12">
    <source>
        <dbReference type="Proteomes" id="UP000749559"/>
    </source>
</evidence>
<dbReference type="InterPro" id="IPR006593">
    <property type="entry name" value="Cyt_b561/ferric_Rdtase_TM"/>
</dbReference>
<evidence type="ECO:0000256" key="1">
    <source>
        <dbReference type="ARBA" id="ARBA00001970"/>
    </source>
</evidence>
<evidence type="ECO:0000256" key="4">
    <source>
        <dbReference type="ARBA" id="ARBA00022448"/>
    </source>
</evidence>